<gene>
    <name evidence="8" type="ORF">MUK42_07711</name>
</gene>
<keyword evidence="4 6" id="KW-0804">Transcription</keyword>
<evidence type="ECO:0000256" key="6">
    <source>
        <dbReference type="RuleBase" id="RU367028"/>
    </source>
</evidence>
<organism evidence="8 9">
    <name type="scientific">Musa troglodytarum</name>
    <name type="common">fe'i banana</name>
    <dbReference type="NCBI Taxonomy" id="320322"/>
    <lineage>
        <taxon>Eukaryota</taxon>
        <taxon>Viridiplantae</taxon>
        <taxon>Streptophyta</taxon>
        <taxon>Embryophyta</taxon>
        <taxon>Tracheophyta</taxon>
        <taxon>Spermatophyta</taxon>
        <taxon>Magnoliopsida</taxon>
        <taxon>Liliopsida</taxon>
        <taxon>Zingiberales</taxon>
        <taxon>Musaceae</taxon>
        <taxon>Musa</taxon>
    </lineage>
</organism>
<keyword evidence="3 6" id="KW-0805">Transcription regulation</keyword>
<protein>
    <recommendedName>
        <fullName evidence="6">Transcription repressor</fullName>
    </recommendedName>
    <alternativeName>
        <fullName evidence="6">Ovate family protein</fullName>
    </alternativeName>
</protein>
<dbReference type="GO" id="GO:0045892">
    <property type="term" value="P:negative regulation of DNA-templated transcription"/>
    <property type="evidence" value="ECO:0007669"/>
    <property type="project" value="UniProtKB-UniRule"/>
</dbReference>
<dbReference type="NCBIfam" id="TIGR01568">
    <property type="entry name" value="A_thal_3678"/>
    <property type="match status" value="1"/>
</dbReference>
<dbReference type="GO" id="GO:0005634">
    <property type="term" value="C:nucleus"/>
    <property type="evidence" value="ECO:0007669"/>
    <property type="project" value="UniProtKB-SubCell"/>
</dbReference>
<evidence type="ECO:0000313" key="9">
    <source>
        <dbReference type="Proteomes" id="UP001055439"/>
    </source>
</evidence>
<name>A0A9E7EH77_9LILI</name>
<dbReference type="Pfam" id="PF04844">
    <property type="entry name" value="Ovate"/>
    <property type="match status" value="1"/>
</dbReference>
<dbReference type="OrthoDB" id="689823at2759"/>
<accession>A0A9E7EH77</accession>
<sequence length="237" mass="26172">MVLVIKPEQQPQALLNSKPPLKFPLSDPFPSLKKGVHMGKKLHLTSLFYRMAGSRPSSSPPPWPWPSCKHPKTHSFRKEGEVYVDFISAPAPESFSTVLEASASDAIEAMIHGLRSDRLFFEPAGVTNSIAEAETRKAGSTSTPLEGSIAMTVDSIDPYLDFKLSMKEMVVAHGVMDWEWLEEMLVWYLNMNGKRIHGVIVGAFVDLLLSLASSSPPPPHSSFPSSIFEMEDEDVSC</sequence>
<evidence type="ECO:0000256" key="5">
    <source>
        <dbReference type="ARBA" id="ARBA00023242"/>
    </source>
</evidence>
<keyword evidence="2 6" id="KW-0678">Repressor</keyword>
<evidence type="ECO:0000256" key="1">
    <source>
        <dbReference type="ARBA" id="ARBA00004123"/>
    </source>
</evidence>
<dbReference type="AlphaFoldDB" id="A0A9E7EH77"/>
<evidence type="ECO:0000256" key="4">
    <source>
        <dbReference type="ARBA" id="ARBA00023163"/>
    </source>
</evidence>
<dbReference type="PANTHER" id="PTHR33057">
    <property type="entry name" value="TRANSCRIPTION REPRESSOR OFP7-RELATED"/>
    <property type="match status" value="1"/>
</dbReference>
<evidence type="ECO:0000313" key="8">
    <source>
        <dbReference type="EMBL" id="URD76837.1"/>
    </source>
</evidence>
<dbReference type="Proteomes" id="UP001055439">
    <property type="component" value="Chromosome 1"/>
</dbReference>
<comment type="function">
    <text evidence="6">Transcriptional repressor that regulates multiple aspects of plant growth and development.</text>
</comment>
<evidence type="ECO:0000256" key="2">
    <source>
        <dbReference type="ARBA" id="ARBA00022491"/>
    </source>
</evidence>
<dbReference type="InterPro" id="IPR038933">
    <property type="entry name" value="Ovate"/>
</dbReference>
<evidence type="ECO:0000259" key="7">
    <source>
        <dbReference type="PROSITE" id="PS51754"/>
    </source>
</evidence>
<dbReference type="EMBL" id="CP097502">
    <property type="protein sequence ID" value="URD76837.1"/>
    <property type="molecule type" value="Genomic_DNA"/>
</dbReference>
<dbReference type="InterPro" id="IPR006458">
    <property type="entry name" value="Ovate_C"/>
</dbReference>
<proteinExistence type="predicted"/>
<feature type="domain" description="OVATE" evidence="7">
    <location>
        <begin position="149"/>
        <end position="210"/>
    </location>
</feature>
<comment type="subcellular location">
    <subcellularLocation>
        <location evidence="1 6">Nucleus</location>
    </subcellularLocation>
</comment>
<evidence type="ECO:0000256" key="3">
    <source>
        <dbReference type="ARBA" id="ARBA00023015"/>
    </source>
</evidence>
<keyword evidence="9" id="KW-1185">Reference proteome</keyword>
<dbReference type="PROSITE" id="PS51754">
    <property type="entry name" value="OVATE"/>
    <property type="match status" value="1"/>
</dbReference>
<keyword evidence="5 6" id="KW-0539">Nucleus</keyword>
<reference evidence="8" key="1">
    <citation type="submission" date="2022-05" db="EMBL/GenBank/DDBJ databases">
        <title>The Musa troglodytarum L. genome provides insights into the mechanism of non-climacteric behaviour and enrichment of carotenoids.</title>
        <authorList>
            <person name="Wang J."/>
        </authorList>
    </citation>
    <scope>NUCLEOTIDE SEQUENCE</scope>
    <source>
        <tissue evidence="8">Leaf</tissue>
    </source>
</reference>
<dbReference type="PANTHER" id="PTHR33057:SF26">
    <property type="entry name" value="TRANSCRIPTION REPRESSOR OFP13"/>
    <property type="match status" value="1"/>
</dbReference>